<dbReference type="InterPro" id="IPR016166">
    <property type="entry name" value="FAD-bd_PCMH"/>
</dbReference>
<evidence type="ECO:0000259" key="7">
    <source>
        <dbReference type="PROSITE" id="PS51387"/>
    </source>
</evidence>
<accession>A0AAN7IW62</accession>
<evidence type="ECO:0000256" key="2">
    <source>
        <dbReference type="ARBA" id="ARBA00005466"/>
    </source>
</evidence>
<keyword evidence="4" id="KW-0732">Signal</keyword>
<dbReference type="Gene3D" id="3.30.465.10">
    <property type="match status" value="1"/>
</dbReference>
<protein>
    <recommendedName>
        <fullName evidence="7">FAD-binding PCMH-type domain-containing protein</fullName>
    </recommendedName>
</protein>
<name>A0AAN7IW62_QUERU</name>
<evidence type="ECO:0000256" key="1">
    <source>
        <dbReference type="ARBA" id="ARBA00001974"/>
    </source>
</evidence>
<dbReference type="Gene3D" id="3.40.462.20">
    <property type="match status" value="1"/>
</dbReference>
<dbReference type="InterPro" id="IPR016169">
    <property type="entry name" value="FAD-bd_PCMH_sub2"/>
</dbReference>
<reference evidence="8 9" key="1">
    <citation type="journal article" date="2023" name="G3 (Bethesda)">
        <title>A haplotype-resolved chromosome-scale genome for Quercus rubra L. provides insights into the genetics of adaptive traits for red oak species.</title>
        <authorList>
            <person name="Kapoor B."/>
            <person name="Jenkins J."/>
            <person name="Schmutz J."/>
            <person name="Zhebentyayeva T."/>
            <person name="Kuelheim C."/>
            <person name="Coggeshall M."/>
            <person name="Heim C."/>
            <person name="Lasky J.R."/>
            <person name="Leites L."/>
            <person name="Islam-Faridi N."/>
            <person name="Romero-Severson J."/>
            <person name="DeLeo V.L."/>
            <person name="Lucas S.M."/>
            <person name="Lazic D."/>
            <person name="Gailing O."/>
            <person name="Carlson J."/>
            <person name="Staton M."/>
        </authorList>
    </citation>
    <scope>NUCLEOTIDE SEQUENCE [LARGE SCALE GENOMIC DNA]</scope>
    <source>
        <strain evidence="8">Pseudo-F2</strain>
    </source>
</reference>
<comment type="similarity">
    <text evidence="2">Belongs to the oxygen-dependent FAD-linked oxidoreductase family.</text>
</comment>
<keyword evidence="3" id="KW-0285">Flavoprotein</keyword>
<dbReference type="PROSITE" id="PS51387">
    <property type="entry name" value="FAD_PCMH"/>
    <property type="match status" value="1"/>
</dbReference>
<comment type="caution">
    <text evidence="8">The sequence shown here is derived from an EMBL/GenBank/DDBJ whole genome shotgun (WGS) entry which is preliminary data.</text>
</comment>
<feature type="domain" description="FAD-binding PCMH-type" evidence="7">
    <location>
        <begin position="96"/>
        <end position="286"/>
    </location>
</feature>
<dbReference type="InterPro" id="IPR006094">
    <property type="entry name" value="Oxid_FAD_bind_N"/>
</dbReference>
<keyword evidence="6" id="KW-0325">Glycoprotein</keyword>
<dbReference type="GO" id="GO:0016491">
    <property type="term" value="F:oxidoreductase activity"/>
    <property type="evidence" value="ECO:0007669"/>
    <property type="project" value="InterPro"/>
</dbReference>
<dbReference type="InterPro" id="IPR012951">
    <property type="entry name" value="BBE"/>
</dbReference>
<gene>
    <name evidence="8" type="ORF">RGQ29_019725</name>
</gene>
<comment type="cofactor">
    <cofactor evidence="1">
        <name>FAD</name>
        <dbReference type="ChEBI" id="CHEBI:57692"/>
    </cofactor>
</comment>
<keyword evidence="9" id="KW-1185">Reference proteome</keyword>
<proteinExistence type="inferred from homology"/>
<dbReference type="Pfam" id="PF08031">
    <property type="entry name" value="BBE"/>
    <property type="match status" value="1"/>
</dbReference>
<dbReference type="InterPro" id="IPR036318">
    <property type="entry name" value="FAD-bd_PCMH-like_sf"/>
</dbReference>
<dbReference type="AlphaFoldDB" id="A0AAN7IW62"/>
<evidence type="ECO:0000256" key="4">
    <source>
        <dbReference type="ARBA" id="ARBA00022729"/>
    </source>
</evidence>
<dbReference type="Gene3D" id="3.30.43.10">
    <property type="entry name" value="Uridine Diphospho-n-acetylenolpyruvylglucosamine Reductase, domain 2"/>
    <property type="match status" value="1"/>
</dbReference>
<evidence type="ECO:0000313" key="9">
    <source>
        <dbReference type="Proteomes" id="UP001324115"/>
    </source>
</evidence>
<evidence type="ECO:0000256" key="6">
    <source>
        <dbReference type="ARBA" id="ARBA00023180"/>
    </source>
</evidence>
<keyword evidence="5" id="KW-0274">FAD</keyword>
<organism evidence="8 9">
    <name type="scientific">Quercus rubra</name>
    <name type="common">Northern red oak</name>
    <name type="synonym">Quercus borealis</name>
    <dbReference type="NCBI Taxonomy" id="3512"/>
    <lineage>
        <taxon>Eukaryota</taxon>
        <taxon>Viridiplantae</taxon>
        <taxon>Streptophyta</taxon>
        <taxon>Embryophyta</taxon>
        <taxon>Tracheophyta</taxon>
        <taxon>Spermatophyta</taxon>
        <taxon>Magnoliopsida</taxon>
        <taxon>eudicotyledons</taxon>
        <taxon>Gunneridae</taxon>
        <taxon>Pentapetalae</taxon>
        <taxon>rosids</taxon>
        <taxon>fabids</taxon>
        <taxon>Fagales</taxon>
        <taxon>Fagaceae</taxon>
        <taxon>Quercus</taxon>
    </lineage>
</organism>
<evidence type="ECO:0000256" key="5">
    <source>
        <dbReference type="ARBA" id="ARBA00022827"/>
    </source>
</evidence>
<evidence type="ECO:0000256" key="3">
    <source>
        <dbReference type="ARBA" id="ARBA00022630"/>
    </source>
</evidence>
<dbReference type="EMBL" id="JAXUIC010000005">
    <property type="protein sequence ID" value="KAK4588837.1"/>
    <property type="molecule type" value="Genomic_DNA"/>
</dbReference>
<dbReference type="PANTHER" id="PTHR32448">
    <property type="entry name" value="OS08G0158400 PROTEIN"/>
    <property type="match status" value="1"/>
</dbReference>
<dbReference type="Proteomes" id="UP001324115">
    <property type="component" value="Unassembled WGS sequence"/>
</dbReference>
<evidence type="ECO:0000313" key="8">
    <source>
        <dbReference type="EMBL" id="KAK4588837.1"/>
    </source>
</evidence>
<dbReference type="InterPro" id="IPR016167">
    <property type="entry name" value="FAD-bd_PCMH_sub1"/>
</dbReference>
<dbReference type="Pfam" id="PF01565">
    <property type="entry name" value="FAD_binding_4"/>
    <property type="match status" value="1"/>
</dbReference>
<dbReference type="SUPFAM" id="SSF56176">
    <property type="entry name" value="FAD-binding/transporter-associated domain-like"/>
    <property type="match status" value="1"/>
</dbReference>
<dbReference type="GO" id="GO:0071949">
    <property type="term" value="F:FAD binding"/>
    <property type="evidence" value="ECO:0007669"/>
    <property type="project" value="InterPro"/>
</dbReference>
<sequence length="482" mass="54565">MCLTTSRNHVSRSSVEDFKSVQKIKQECKFIKARQLVDSFLTPPLCRASTDENFLQCLTLHSGNDSISKLICTSSNSSYSAVLKFDIRNTRFSTPSTLKPQVIVTPLLISHVQATLNCSLKHGLQVWVRSGGHDYECLSYVSPVPFVLDLINLRNIFVDIENSFAWAQSSATVGEVYYWIAYKSRTLSFPAGFCYTMGVGGHFSGGGYGTMMRKYGLATNNILNAHLIDVKGRFLDRKSMGEDLFWAIRGGGVKRNLEQNATKILHWWQYVADKFDTELFIRVVLTGVNSSQEGNRTVQASFNSLYLGGKDKLLPLMQESFPEFGLVSEDCTEMSWIQSMVYFAGFSSEQSPDILLTSGPSTLYFKGKSDYVKNSIPEIGLEGIWQRFYENEAASAIVSIPFPHSAGNIYKIQHLVSWSEEENAAPEKYLNWIRRLYDYMAPYVSYQWGTKYFKNNFKRLVDVKTLVNPANFFKNEQSIPLS</sequence>